<dbReference type="EMBL" id="CP019454">
    <property type="protein sequence ID" value="AUW93219.1"/>
    <property type="molecule type" value="Genomic_DNA"/>
</dbReference>
<evidence type="ECO:0000256" key="10">
    <source>
        <dbReference type="ARBA" id="ARBA00022989"/>
    </source>
</evidence>
<keyword evidence="10 15" id="KW-1133">Transmembrane helix</keyword>
<evidence type="ECO:0000256" key="8">
    <source>
        <dbReference type="ARBA" id="ARBA00022777"/>
    </source>
</evidence>
<feature type="transmembrane region" description="Helical" evidence="15">
    <location>
        <begin position="28"/>
        <end position="45"/>
    </location>
</feature>
<comment type="similarity">
    <text evidence="2">Belongs to the bacterial diacylglycerol kinase family.</text>
</comment>
<feature type="transmembrane region" description="Helical" evidence="15">
    <location>
        <begin position="134"/>
        <end position="156"/>
    </location>
</feature>
<gene>
    <name evidence="16" type="ORF">BXT84_03995</name>
</gene>
<dbReference type="Proteomes" id="UP000325292">
    <property type="component" value="Chromosome"/>
</dbReference>
<evidence type="ECO:0000256" key="13">
    <source>
        <dbReference type="ARBA" id="ARBA00023209"/>
    </source>
</evidence>
<reference evidence="16 17" key="1">
    <citation type="journal article" date="2019" name="Sci. Rep.">
        <title>Sulfobacillus thermotolerans: new insights into resistance and metabolic capacities of acidophilic chemolithotrophs.</title>
        <authorList>
            <person name="Panyushkina A.E."/>
            <person name="Babenko V.V."/>
            <person name="Nikitina A.S."/>
            <person name="Selezneva O.V."/>
            <person name="Tsaplina I.A."/>
            <person name="Letarova M.A."/>
            <person name="Kostryukova E.S."/>
            <person name="Letarov A.V."/>
        </authorList>
    </citation>
    <scope>NUCLEOTIDE SEQUENCE [LARGE SCALE GENOMIC DNA]</scope>
    <source>
        <strain evidence="16 17">Kr1</strain>
    </source>
</reference>
<sequence>MKRAESLQESFRYAFSGLAYALATQRNLRLHFFTAAAVMVLGWLLDLPKREFIVVLAAIMVVMVAEMMNTAVEAVVDLASPRIHPLAQTAKDVAAGAVLLAAVGAALLGLWVFLPRITSVGHQFMLRWDNERILTVLFLILLVAILGFVIWLPHIWKGPSAGASAPHDQ</sequence>
<evidence type="ECO:0000256" key="4">
    <source>
        <dbReference type="ARBA" id="ARBA00022516"/>
    </source>
</evidence>
<dbReference type="InterPro" id="IPR000829">
    <property type="entry name" value="DAGK"/>
</dbReference>
<evidence type="ECO:0000256" key="6">
    <source>
        <dbReference type="ARBA" id="ARBA00022692"/>
    </source>
</evidence>
<evidence type="ECO:0000256" key="7">
    <source>
        <dbReference type="ARBA" id="ARBA00022741"/>
    </source>
</evidence>
<dbReference type="PANTHER" id="PTHR34299">
    <property type="entry name" value="DIACYLGLYCEROL KINASE"/>
    <property type="match status" value="1"/>
</dbReference>
<dbReference type="PANTHER" id="PTHR34299:SF1">
    <property type="entry name" value="DIACYLGLYCEROL KINASE"/>
    <property type="match status" value="1"/>
</dbReference>
<keyword evidence="7" id="KW-0547">Nucleotide-binding</keyword>
<feature type="transmembrane region" description="Helical" evidence="15">
    <location>
        <begin position="52"/>
        <end position="72"/>
    </location>
</feature>
<comment type="subcellular location">
    <subcellularLocation>
        <location evidence="1">Cell membrane</location>
        <topology evidence="1">Multi-pass membrane protein</topology>
    </subcellularLocation>
</comment>
<keyword evidence="12 15" id="KW-0472">Membrane</keyword>
<evidence type="ECO:0000256" key="1">
    <source>
        <dbReference type="ARBA" id="ARBA00004651"/>
    </source>
</evidence>
<dbReference type="Gene3D" id="1.10.287.3610">
    <property type="match status" value="1"/>
</dbReference>
<organism evidence="16 17">
    <name type="scientific">Sulfobacillus thermotolerans</name>
    <dbReference type="NCBI Taxonomy" id="338644"/>
    <lineage>
        <taxon>Bacteria</taxon>
        <taxon>Bacillati</taxon>
        <taxon>Bacillota</taxon>
        <taxon>Clostridia</taxon>
        <taxon>Eubacteriales</taxon>
        <taxon>Clostridiales Family XVII. Incertae Sedis</taxon>
        <taxon>Sulfobacillus</taxon>
    </lineage>
</organism>
<dbReference type="InterPro" id="IPR033717">
    <property type="entry name" value="UDPK"/>
</dbReference>
<evidence type="ECO:0000256" key="12">
    <source>
        <dbReference type="ARBA" id="ARBA00023136"/>
    </source>
</evidence>
<dbReference type="CDD" id="cd14265">
    <property type="entry name" value="UDPK_IM_like"/>
    <property type="match status" value="1"/>
</dbReference>
<evidence type="ECO:0000256" key="2">
    <source>
        <dbReference type="ARBA" id="ARBA00005967"/>
    </source>
</evidence>
<dbReference type="PROSITE" id="PS01069">
    <property type="entry name" value="DAGK_PROKAR"/>
    <property type="match status" value="1"/>
</dbReference>
<keyword evidence="17" id="KW-1185">Reference proteome</keyword>
<protein>
    <recommendedName>
        <fullName evidence="18">Diacylglycerol kinase</fullName>
    </recommendedName>
</protein>
<dbReference type="Pfam" id="PF01219">
    <property type="entry name" value="DAGK_prokar"/>
    <property type="match status" value="1"/>
</dbReference>
<evidence type="ECO:0000313" key="16">
    <source>
        <dbReference type="EMBL" id="AUW93219.1"/>
    </source>
</evidence>
<keyword evidence="5" id="KW-0808">Transferase</keyword>
<keyword evidence="6 15" id="KW-0812">Transmembrane</keyword>
<keyword evidence="13" id="KW-0594">Phospholipid biosynthesis</keyword>
<dbReference type="InterPro" id="IPR036945">
    <property type="entry name" value="DAGK_sf"/>
</dbReference>
<evidence type="ECO:0000256" key="14">
    <source>
        <dbReference type="ARBA" id="ARBA00023264"/>
    </source>
</evidence>
<evidence type="ECO:0000256" key="3">
    <source>
        <dbReference type="ARBA" id="ARBA00022475"/>
    </source>
</evidence>
<keyword evidence="3" id="KW-1003">Cell membrane</keyword>
<proteinExistence type="inferred from homology"/>
<keyword evidence="9" id="KW-0067">ATP-binding</keyword>
<keyword evidence="11" id="KW-0443">Lipid metabolism</keyword>
<evidence type="ECO:0000256" key="9">
    <source>
        <dbReference type="ARBA" id="ARBA00022840"/>
    </source>
</evidence>
<keyword evidence="8" id="KW-0418">Kinase</keyword>
<feature type="transmembrane region" description="Helical" evidence="15">
    <location>
        <begin position="92"/>
        <end position="114"/>
    </location>
</feature>
<evidence type="ECO:0000256" key="15">
    <source>
        <dbReference type="SAM" id="Phobius"/>
    </source>
</evidence>
<name>A0ABN5H003_9FIRM</name>
<evidence type="ECO:0000313" key="17">
    <source>
        <dbReference type="Proteomes" id="UP000325292"/>
    </source>
</evidence>
<keyword evidence="4" id="KW-0444">Lipid biosynthesis</keyword>
<evidence type="ECO:0008006" key="18">
    <source>
        <dbReference type="Google" id="ProtNLM"/>
    </source>
</evidence>
<evidence type="ECO:0000256" key="5">
    <source>
        <dbReference type="ARBA" id="ARBA00022679"/>
    </source>
</evidence>
<evidence type="ECO:0000256" key="11">
    <source>
        <dbReference type="ARBA" id="ARBA00023098"/>
    </source>
</evidence>
<accession>A0ABN5H003</accession>
<keyword evidence="14" id="KW-1208">Phospholipid metabolism</keyword>